<proteinExistence type="inferred from homology"/>
<feature type="transmembrane region" description="Helical" evidence="2">
    <location>
        <begin position="58"/>
        <end position="80"/>
    </location>
</feature>
<comment type="similarity">
    <text evidence="1">Belongs to the multi antimicrobial extrusion (MATE) (TC 2.A.66.1) family.</text>
</comment>
<feature type="transmembrane region" description="Helical" evidence="2">
    <location>
        <begin position="92"/>
        <end position="115"/>
    </location>
</feature>
<feature type="transmembrane region" description="Helical" evidence="2">
    <location>
        <begin position="21"/>
        <end position="46"/>
    </location>
</feature>
<keyword evidence="2" id="KW-1133">Transmembrane helix</keyword>
<dbReference type="GO" id="GO:0016020">
    <property type="term" value="C:membrane"/>
    <property type="evidence" value="ECO:0007669"/>
    <property type="project" value="InterPro"/>
</dbReference>
<feature type="transmembrane region" description="Helical" evidence="2">
    <location>
        <begin position="215"/>
        <end position="238"/>
    </location>
</feature>
<gene>
    <name evidence="3" type="ORF">FSB_LOCUS36102</name>
</gene>
<dbReference type="InterPro" id="IPR002528">
    <property type="entry name" value="MATE_fam"/>
</dbReference>
<keyword evidence="2" id="KW-0472">Membrane</keyword>
<protein>
    <recommendedName>
        <fullName evidence="4">Polysaccharide biosynthesis protein C-terminal domain-containing protein</fullName>
    </recommendedName>
</protein>
<evidence type="ECO:0000256" key="2">
    <source>
        <dbReference type="SAM" id="Phobius"/>
    </source>
</evidence>
<evidence type="ECO:0000256" key="1">
    <source>
        <dbReference type="ARBA" id="ARBA00010199"/>
    </source>
</evidence>
<accession>A0A2N9H991</accession>
<evidence type="ECO:0000313" key="3">
    <source>
        <dbReference type="EMBL" id="SPD08220.1"/>
    </source>
</evidence>
<reference evidence="3" key="1">
    <citation type="submission" date="2018-02" db="EMBL/GenBank/DDBJ databases">
        <authorList>
            <person name="Cohen D.B."/>
            <person name="Kent A.D."/>
        </authorList>
    </citation>
    <scope>NUCLEOTIDE SEQUENCE</scope>
</reference>
<dbReference type="AlphaFoldDB" id="A0A2N9H991"/>
<dbReference type="Pfam" id="PF01554">
    <property type="entry name" value="MatE"/>
    <property type="match status" value="2"/>
</dbReference>
<dbReference type="GO" id="GO:0042910">
    <property type="term" value="F:xenobiotic transmembrane transporter activity"/>
    <property type="evidence" value="ECO:0007669"/>
    <property type="project" value="InterPro"/>
</dbReference>
<name>A0A2N9H991_FAGSY</name>
<dbReference type="EMBL" id="OIVN01003016">
    <property type="protein sequence ID" value="SPD08220.1"/>
    <property type="molecule type" value="Genomic_DNA"/>
</dbReference>
<sequence length="245" mass="26688">MAGALETLCGQTFGAKQYHKLGNYTCCAMISLSLVCLPVALLWIFMDKLLIFFGQDPMISLAAGKYCIWLIPSLFAYGILQSLVRYFQSQSLILPMLISSCAILCLHIPLCWAMVFKLELGTVGAALSIGISYWLNVILHGFYMRYSATFLEWWSFELLIILSGLLPNPQLQTSVLSICLNTTTLHYYIPYGVGAAVSTRVSNELGAGNPVAAKLAVGAGMVLAVLEATIVSTALFCCRNVLGYA</sequence>
<feature type="transmembrane region" description="Helical" evidence="2">
    <location>
        <begin position="121"/>
        <end position="143"/>
    </location>
</feature>
<organism evidence="3">
    <name type="scientific">Fagus sylvatica</name>
    <name type="common">Beechnut</name>
    <dbReference type="NCBI Taxonomy" id="28930"/>
    <lineage>
        <taxon>Eukaryota</taxon>
        <taxon>Viridiplantae</taxon>
        <taxon>Streptophyta</taxon>
        <taxon>Embryophyta</taxon>
        <taxon>Tracheophyta</taxon>
        <taxon>Spermatophyta</taxon>
        <taxon>Magnoliopsida</taxon>
        <taxon>eudicotyledons</taxon>
        <taxon>Gunneridae</taxon>
        <taxon>Pentapetalae</taxon>
        <taxon>rosids</taxon>
        <taxon>fabids</taxon>
        <taxon>Fagales</taxon>
        <taxon>Fagaceae</taxon>
        <taxon>Fagus</taxon>
    </lineage>
</organism>
<evidence type="ECO:0008006" key="4">
    <source>
        <dbReference type="Google" id="ProtNLM"/>
    </source>
</evidence>
<keyword evidence="2" id="KW-0812">Transmembrane</keyword>
<feature type="transmembrane region" description="Helical" evidence="2">
    <location>
        <begin position="150"/>
        <end position="167"/>
    </location>
</feature>
<dbReference type="GO" id="GO:0015297">
    <property type="term" value="F:antiporter activity"/>
    <property type="evidence" value="ECO:0007669"/>
    <property type="project" value="InterPro"/>
</dbReference>
<dbReference type="PANTHER" id="PTHR11206">
    <property type="entry name" value="MULTIDRUG RESISTANCE PROTEIN"/>
    <property type="match status" value="1"/>
</dbReference>